<dbReference type="GO" id="GO:0016787">
    <property type="term" value="F:hydrolase activity"/>
    <property type="evidence" value="ECO:0007669"/>
    <property type="project" value="UniProtKB-KW"/>
</dbReference>
<dbReference type="PANTHER" id="PTHR47959">
    <property type="entry name" value="ATP-DEPENDENT RNA HELICASE RHLE-RELATED"/>
    <property type="match status" value="1"/>
</dbReference>
<feature type="compositionally biased region" description="Acidic residues" evidence="14">
    <location>
        <begin position="354"/>
        <end position="367"/>
    </location>
</feature>
<keyword evidence="6 18" id="KW-0378">Hydrolase</keyword>
<evidence type="ECO:0000256" key="8">
    <source>
        <dbReference type="ARBA" id="ARBA00022840"/>
    </source>
</evidence>
<dbReference type="CDD" id="cd17961">
    <property type="entry name" value="DEADc_DDX56"/>
    <property type="match status" value="1"/>
</dbReference>
<evidence type="ECO:0000256" key="3">
    <source>
        <dbReference type="ARBA" id="ARBA00012552"/>
    </source>
</evidence>
<comment type="caution">
    <text evidence="18">The sequence shown here is derived from an EMBL/GenBank/DDBJ whole genome shotgun (WGS) entry which is preliminary data.</text>
</comment>
<evidence type="ECO:0000259" key="17">
    <source>
        <dbReference type="PROSITE" id="PS51195"/>
    </source>
</evidence>
<accession>A0A9P9AL22</accession>
<keyword evidence="9" id="KW-0694">RNA-binding</keyword>
<dbReference type="AlphaFoldDB" id="A0A9P9AL22"/>
<feature type="domain" description="Helicase ATP-binding" evidence="15">
    <location>
        <begin position="73"/>
        <end position="250"/>
    </location>
</feature>
<feature type="region of interest" description="Disordered" evidence="14">
    <location>
        <begin position="1"/>
        <end position="44"/>
    </location>
</feature>
<keyword evidence="5" id="KW-0547">Nucleotide-binding</keyword>
<dbReference type="PANTHER" id="PTHR47959:SF21">
    <property type="entry name" value="DEAD-BOX HELICASE 56"/>
    <property type="match status" value="1"/>
</dbReference>
<feature type="domain" description="DEAD-box RNA helicase Q" evidence="17">
    <location>
        <begin position="42"/>
        <end position="70"/>
    </location>
</feature>
<dbReference type="OrthoDB" id="1191041at2759"/>
<dbReference type="EMBL" id="JAGPYM010000027">
    <property type="protein sequence ID" value="KAH6880127.1"/>
    <property type="molecule type" value="Genomic_DNA"/>
</dbReference>
<dbReference type="GO" id="GO:0005524">
    <property type="term" value="F:ATP binding"/>
    <property type="evidence" value="ECO:0007669"/>
    <property type="project" value="UniProtKB-KW"/>
</dbReference>
<evidence type="ECO:0000256" key="13">
    <source>
        <dbReference type="PROSITE-ProRule" id="PRU00552"/>
    </source>
</evidence>
<keyword evidence="4" id="KW-0690">Ribosome biogenesis</keyword>
<evidence type="ECO:0000259" key="16">
    <source>
        <dbReference type="PROSITE" id="PS51194"/>
    </source>
</evidence>
<feature type="region of interest" description="Disordered" evidence="14">
    <location>
        <begin position="582"/>
        <end position="613"/>
    </location>
</feature>
<dbReference type="Proteomes" id="UP000777438">
    <property type="component" value="Unassembled WGS sequence"/>
</dbReference>
<evidence type="ECO:0000256" key="11">
    <source>
        <dbReference type="ARBA" id="ARBA00038041"/>
    </source>
</evidence>
<sequence>MAGGKRKRDQADEPPAATEVVQSEESKKPESEPEPAQSEEETSFAQLGLDPRLLQAVAQQKFAKPTLVQRKAIPLALNGQDVLAKADCGSGKTAAYVLPLLSSILKRKTTDSSAFISALILVPTRELADQVSKAIEQFSAFCAKDISTAKLTDKVSNAVQRALLSNSPDIVISTPATAWHNLESSALSLDKLTHLILDEADLVLSYGYNEDLENLSRSIPKGVQVMMMSATLTDEVDTLKGIFRRDPKLLDLKEKEAEGEGITQFVAKCGEDEKFLLAYVIFKLKLIKGKVIIFVSDIDRCYRLKLFFEQFGIRSCILNSELPLNSRVHVVEEFNRNVYDIIIAADEKNGMLGDSEEVAEEDEADESKEEKAEESTERESKRPKKRSKKADKEYGVSRGVDFKKVSAVINFDLPTSASSYTHRIGRTARAGQTGMALSFVVPKDQYRKHLPTSTPTSEKDEKVLAKIMRQQAKRGKEVKPYNFNMKQVDPFRYRMNDALRAVTKVAVREARTRELRQELLKSEKLKRYFEENPTELTHLRHDGELRTARQQAHLKHIPEYLLPKDGKQALEKDVGFVPLRKDRKVRGNRKGKGFKVGSRKRDPLKTFKARRKK</sequence>
<gene>
    <name evidence="18" type="ORF">B0T10DRAFT_412587</name>
</gene>
<proteinExistence type="inferred from homology"/>
<protein>
    <recommendedName>
        <fullName evidence="3">RNA helicase</fullName>
        <ecNumber evidence="3">3.6.4.13</ecNumber>
    </recommendedName>
</protein>
<evidence type="ECO:0000256" key="5">
    <source>
        <dbReference type="ARBA" id="ARBA00022741"/>
    </source>
</evidence>
<dbReference type="InterPro" id="IPR001650">
    <property type="entry name" value="Helicase_C-like"/>
</dbReference>
<dbReference type="InterPro" id="IPR014001">
    <property type="entry name" value="Helicase_ATP-bd"/>
</dbReference>
<dbReference type="CDD" id="cd18787">
    <property type="entry name" value="SF2_C_DEAD"/>
    <property type="match status" value="1"/>
</dbReference>
<dbReference type="Pfam" id="PF00271">
    <property type="entry name" value="Helicase_C"/>
    <property type="match status" value="2"/>
</dbReference>
<evidence type="ECO:0000256" key="10">
    <source>
        <dbReference type="ARBA" id="ARBA00023242"/>
    </source>
</evidence>
<dbReference type="InterPro" id="IPR027417">
    <property type="entry name" value="P-loop_NTPase"/>
</dbReference>
<comment type="similarity">
    <text evidence="11">Belongs to the DEAD box helicase family. DDX56/DBP9 subfamily.</text>
</comment>
<reference evidence="18 19" key="1">
    <citation type="journal article" date="2021" name="Nat. Commun.">
        <title>Genetic determinants of endophytism in the Arabidopsis root mycobiome.</title>
        <authorList>
            <person name="Mesny F."/>
            <person name="Miyauchi S."/>
            <person name="Thiergart T."/>
            <person name="Pickel B."/>
            <person name="Atanasova L."/>
            <person name="Karlsson M."/>
            <person name="Huettel B."/>
            <person name="Barry K.W."/>
            <person name="Haridas S."/>
            <person name="Chen C."/>
            <person name="Bauer D."/>
            <person name="Andreopoulos W."/>
            <person name="Pangilinan J."/>
            <person name="LaButti K."/>
            <person name="Riley R."/>
            <person name="Lipzen A."/>
            <person name="Clum A."/>
            <person name="Drula E."/>
            <person name="Henrissat B."/>
            <person name="Kohler A."/>
            <person name="Grigoriev I.V."/>
            <person name="Martin F.M."/>
            <person name="Hacquard S."/>
        </authorList>
    </citation>
    <scope>NUCLEOTIDE SEQUENCE [LARGE SCALE GENOMIC DNA]</scope>
    <source>
        <strain evidence="18 19">MPI-CAGE-CH-0241</strain>
    </source>
</reference>
<feature type="short sequence motif" description="Q motif" evidence="13">
    <location>
        <begin position="42"/>
        <end position="70"/>
    </location>
</feature>
<dbReference type="SMART" id="SM00487">
    <property type="entry name" value="DEXDc"/>
    <property type="match status" value="1"/>
</dbReference>
<comment type="catalytic activity">
    <reaction evidence="12">
        <text>ATP + H2O = ADP + phosphate + H(+)</text>
        <dbReference type="Rhea" id="RHEA:13065"/>
        <dbReference type="ChEBI" id="CHEBI:15377"/>
        <dbReference type="ChEBI" id="CHEBI:15378"/>
        <dbReference type="ChEBI" id="CHEBI:30616"/>
        <dbReference type="ChEBI" id="CHEBI:43474"/>
        <dbReference type="ChEBI" id="CHEBI:456216"/>
        <dbReference type="EC" id="3.6.4.13"/>
    </reaction>
</comment>
<dbReference type="InterPro" id="IPR014014">
    <property type="entry name" value="RNA_helicase_DEAD_Q_motif"/>
</dbReference>
<name>A0A9P9AL22_9HYPO</name>
<keyword evidence="19" id="KW-1185">Reference proteome</keyword>
<organism evidence="18 19">
    <name type="scientific">Thelonectria olida</name>
    <dbReference type="NCBI Taxonomy" id="1576542"/>
    <lineage>
        <taxon>Eukaryota</taxon>
        <taxon>Fungi</taxon>
        <taxon>Dikarya</taxon>
        <taxon>Ascomycota</taxon>
        <taxon>Pezizomycotina</taxon>
        <taxon>Sordariomycetes</taxon>
        <taxon>Hypocreomycetidae</taxon>
        <taxon>Hypocreales</taxon>
        <taxon>Nectriaceae</taxon>
        <taxon>Thelonectria</taxon>
    </lineage>
</organism>
<dbReference type="GO" id="GO:0005634">
    <property type="term" value="C:nucleus"/>
    <property type="evidence" value="ECO:0007669"/>
    <property type="project" value="UniProtKB-SubCell"/>
</dbReference>
<evidence type="ECO:0000313" key="19">
    <source>
        <dbReference type="Proteomes" id="UP000777438"/>
    </source>
</evidence>
<feature type="compositionally biased region" description="Basic and acidic residues" evidence="14">
    <location>
        <begin position="368"/>
        <end position="380"/>
    </location>
</feature>
<dbReference type="GO" id="GO:0003723">
    <property type="term" value="F:RNA binding"/>
    <property type="evidence" value="ECO:0007669"/>
    <property type="project" value="UniProtKB-KW"/>
</dbReference>
<evidence type="ECO:0000256" key="14">
    <source>
        <dbReference type="SAM" id="MobiDB-lite"/>
    </source>
</evidence>
<feature type="region of interest" description="Disordered" evidence="14">
    <location>
        <begin position="354"/>
        <end position="393"/>
    </location>
</feature>
<comment type="subcellular location">
    <subcellularLocation>
        <location evidence="2">Nucleus</location>
    </subcellularLocation>
</comment>
<evidence type="ECO:0000256" key="1">
    <source>
        <dbReference type="ARBA" id="ARBA00003706"/>
    </source>
</evidence>
<feature type="domain" description="Helicase C-terminal" evidence="16">
    <location>
        <begin position="261"/>
        <end position="486"/>
    </location>
</feature>
<dbReference type="SUPFAM" id="SSF52540">
    <property type="entry name" value="P-loop containing nucleoside triphosphate hydrolases"/>
    <property type="match status" value="2"/>
</dbReference>
<dbReference type="PROSITE" id="PS51192">
    <property type="entry name" value="HELICASE_ATP_BIND_1"/>
    <property type="match status" value="1"/>
</dbReference>
<dbReference type="Gene3D" id="3.40.50.300">
    <property type="entry name" value="P-loop containing nucleotide triphosphate hydrolases"/>
    <property type="match status" value="2"/>
</dbReference>
<dbReference type="InterPro" id="IPR050079">
    <property type="entry name" value="DEAD_box_RNA_helicase"/>
</dbReference>
<evidence type="ECO:0000256" key="6">
    <source>
        <dbReference type="ARBA" id="ARBA00022801"/>
    </source>
</evidence>
<dbReference type="SMART" id="SM00490">
    <property type="entry name" value="HELICc"/>
    <property type="match status" value="1"/>
</dbReference>
<keyword evidence="8" id="KW-0067">ATP-binding</keyword>
<dbReference type="GO" id="GO:0003724">
    <property type="term" value="F:RNA helicase activity"/>
    <property type="evidence" value="ECO:0007669"/>
    <property type="project" value="UniProtKB-EC"/>
</dbReference>
<dbReference type="PROSITE" id="PS51194">
    <property type="entry name" value="HELICASE_CTER"/>
    <property type="match status" value="1"/>
</dbReference>
<evidence type="ECO:0000256" key="7">
    <source>
        <dbReference type="ARBA" id="ARBA00022806"/>
    </source>
</evidence>
<dbReference type="GO" id="GO:0010467">
    <property type="term" value="P:gene expression"/>
    <property type="evidence" value="ECO:0007669"/>
    <property type="project" value="UniProtKB-ARBA"/>
</dbReference>
<evidence type="ECO:0000313" key="18">
    <source>
        <dbReference type="EMBL" id="KAH6880127.1"/>
    </source>
</evidence>
<evidence type="ECO:0000256" key="2">
    <source>
        <dbReference type="ARBA" id="ARBA00004123"/>
    </source>
</evidence>
<feature type="compositionally biased region" description="Basic residues" evidence="14">
    <location>
        <begin position="582"/>
        <end position="593"/>
    </location>
</feature>
<keyword evidence="7" id="KW-0347">Helicase</keyword>
<dbReference type="PROSITE" id="PS51195">
    <property type="entry name" value="Q_MOTIF"/>
    <property type="match status" value="1"/>
</dbReference>
<dbReference type="InterPro" id="IPR011545">
    <property type="entry name" value="DEAD/DEAH_box_helicase_dom"/>
</dbReference>
<evidence type="ECO:0000256" key="4">
    <source>
        <dbReference type="ARBA" id="ARBA00022517"/>
    </source>
</evidence>
<keyword evidence="10" id="KW-0539">Nucleus</keyword>
<evidence type="ECO:0000256" key="9">
    <source>
        <dbReference type="ARBA" id="ARBA00022884"/>
    </source>
</evidence>
<comment type="function">
    <text evidence="1">ATP-binding RNA helicase involved in the biogenesis of 60S ribosomal subunits and is required for the normal formation of 25S and 5.8S rRNAs.</text>
</comment>
<dbReference type="EC" id="3.6.4.13" evidence="3"/>
<dbReference type="Pfam" id="PF00270">
    <property type="entry name" value="DEAD"/>
    <property type="match status" value="1"/>
</dbReference>
<dbReference type="GO" id="GO:0005829">
    <property type="term" value="C:cytosol"/>
    <property type="evidence" value="ECO:0007669"/>
    <property type="project" value="TreeGrafter"/>
</dbReference>
<dbReference type="GO" id="GO:0042254">
    <property type="term" value="P:ribosome biogenesis"/>
    <property type="evidence" value="ECO:0007669"/>
    <property type="project" value="UniProtKB-KW"/>
</dbReference>
<evidence type="ECO:0000259" key="15">
    <source>
        <dbReference type="PROSITE" id="PS51192"/>
    </source>
</evidence>
<evidence type="ECO:0000256" key="12">
    <source>
        <dbReference type="ARBA" id="ARBA00047984"/>
    </source>
</evidence>